<evidence type="ECO:0000313" key="1">
    <source>
        <dbReference type="EMBL" id="MBB3924986.1"/>
    </source>
</evidence>
<dbReference type="EMBL" id="JACIDT010000002">
    <property type="protein sequence ID" value="MBB3924986.1"/>
    <property type="molecule type" value="Genomic_DNA"/>
</dbReference>
<organism evidence="1 2">
    <name type="scientific">Sphingobium jiangsuense</name>
    <dbReference type="NCBI Taxonomy" id="870476"/>
    <lineage>
        <taxon>Bacteria</taxon>
        <taxon>Pseudomonadati</taxon>
        <taxon>Pseudomonadota</taxon>
        <taxon>Alphaproteobacteria</taxon>
        <taxon>Sphingomonadales</taxon>
        <taxon>Sphingomonadaceae</taxon>
        <taxon>Sphingobium</taxon>
    </lineage>
</organism>
<sequence length="146" mass="14883">MTDLVPRIDNAAAAERIAPRVVPAVAAVQAASAGAGGSSGEEEVGADHGAEARRQLMASMADYARMQARISHILDEMNGGVEQASADMDAMASGSTVLVPPPPATTQALEMALQLARAMARKADLARAAQANLDPRTVGAIVGHAD</sequence>
<comment type="caution">
    <text evidence="1">The sequence shown here is derived from an EMBL/GenBank/DDBJ whole genome shotgun (WGS) entry which is preliminary data.</text>
</comment>
<proteinExistence type="predicted"/>
<keyword evidence="2" id="KW-1185">Reference proteome</keyword>
<dbReference type="AlphaFoldDB" id="A0A7W6FNE4"/>
<reference evidence="1 2" key="1">
    <citation type="submission" date="2020-08" db="EMBL/GenBank/DDBJ databases">
        <title>Genomic Encyclopedia of Type Strains, Phase IV (KMG-IV): sequencing the most valuable type-strain genomes for metagenomic binning, comparative biology and taxonomic classification.</title>
        <authorList>
            <person name="Goeker M."/>
        </authorList>
    </citation>
    <scope>NUCLEOTIDE SEQUENCE [LARGE SCALE GENOMIC DNA]</scope>
    <source>
        <strain evidence="1 2">DSM 26189</strain>
    </source>
</reference>
<name>A0A7W6FNE4_9SPHN</name>
<accession>A0A7W6FNE4</accession>
<dbReference type="Proteomes" id="UP000571950">
    <property type="component" value="Unassembled WGS sequence"/>
</dbReference>
<dbReference type="RefSeq" id="WP_188070551.1">
    <property type="nucleotide sequence ID" value="NZ_BSPS01000022.1"/>
</dbReference>
<evidence type="ECO:0000313" key="2">
    <source>
        <dbReference type="Proteomes" id="UP000571950"/>
    </source>
</evidence>
<gene>
    <name evidence="1" type="ORF">GGR43_000687</name>
</gene>
<protein>
    <submittedName>
        <fullName evidence="1">Uncharacterized protein</fullName>
    </submittedName>
</protein>